<gene>
    <name evidence="1" type="ORF">L2E82_38849</name>
</gene>
<name>A0ACB9AHV8_CICIN</name>
<proteinExistence type="predicted"/>
<evidence type="ECO:0000313" key="2">
    <source>
        <dbReference type="Proteomes" id="UP001055811"/>
    </source>
</evidence>
<dbReference type="Proteomes" id="UP001055811">
    <property type="component" value="Linkage Group LG07"/>
</dbReference>
<reference evidence="2" key="1">
    <citation type="journal article" date="2022" name="Mol. Ecol. Resour.">
        <title>The genomes of chicory, endive, great burdock and yacon provide insights into Asteraceae palaeo-polyploidization history and plant inulin production.</title>
        <authorList>
            <person name="Fan W."/>
            <person name="Wang S."/>
            <person name="Wang H."/>
            <person name="Wang A."/>
            <person name="Jiang F."/>
            <person name="Liu H."/>
            <person name="Zhao H."/>
            <person name="Xu D."/>
            <person name="Zhang Y."/>
        </authorList>
    </citation>
    <scope>NUCLEOTIDE SEQUENCE [LARGE SCALE GENOMIC DNA]</scope>
    <source>
        <strain evidence="2">cv. Punajuju</strain>
    </source>
</reference>
<dbReference type="EMBL" id="CM042015">
    <property type="protein sequence ID" value="KAI3709091.1"/>
    <property type="molecule type" value="Genomic_DNA"/>
</dbReference>
<protein>
    <submittedName>
        <fullName evidence="1">Uncharacterized protein</fullName>
    </submittedName>
</protein>
<sequence length="91" mass="10088">MIGVARGLAHMHSLKKPLTHGGIRTFSILLDQNMNAKLAYFGLRIGPGMRELFNTQDASTSDMDTVRYLDEGKLSVKSDIFSFGIELNEAK</sequence>
<comment type="caution">
    <text evidence="1">The sequence shown here is derived from an EMBL/GenBank/DDBJ whole genome shotgun (WGS) entry which is preliminary data.</text>
</comment>
<reference evidence="1 2" key="2">
    <citation type="journal article" date="2022" name="Mol. Ecol. Resour.">
        <title>The genomes of chicory, endive, great burdock and yacon provide insights into Asteraceae paleo-polyploidization history and plant inulin production.</title>
        <authorList>
            <person name="Fan W."/>
            <person name="Wang S."/>
            <person name="Wang H."/>
            <person name="Wang A."/>
            <person name="Jiang F."/>
            <person name="Liu H."/>
            <person name="Zhao H."/>
            <person name="Xu D."/>
            <person name="Zhang Y."/>
        </authorList>
    </citation>
    <scope>NUCLEOTIDE SEQUENCE [LARGE SCALE GENOMIC DNA]</scope>
    <source>
        <strain evidence="2">cv. Punajuju</strain>
        <tissue evidence="1">Leaves</tissue>
    </source>
</reference>
<accession>A0ACB9AHV8</accession>
<organism evidence="1 2">
    <name type="scientific">Cichorium intybus</name>
    <name type="common">Chicory</name>
    <dbReference type="NCBI Taxonomy" id="13427"/>
    <lineage>
        <taxon>Eukaryota</taxon>
        <taxon>Viridiplantae</taxon>
        <taxon>Streptophyta</taxon>
        <taxon>Embryophyta</taxon>
        <taxon>Tracheophyta</taxon>
        <taxon>Spermatophyta</taxon>
        <taxon>Magnoliopsida</taxon>
        <taxon>eudicotyledons</taxon>
        <taxon>Gunneridae</taxon>
        <taxon>Pentapetalae</taxon>
        <taxon>asterids</taxon>
        <taxon>campanulids</taxon>
        <taxon>Asterales</taxon>
        <taxon>Asteraceae</taxon>
        <taxon>Cichorioideae</taxon>
        <taxon>Cichorieae</taxon>
        <taxon>Cichoriinae</taxon>
        <taxon>Cichorium</taxon>
    </lineage>
</organism>
<keyword evidence="2" id="KW-1185">Reference proteome</keyword>
<evidence type="ECO:0000313" key="1">
    <source>
        <dbReference type="EMBL" id="KAI3709091.1"/>
    </source>
</evidence>